<dbReference type="InterPro" id="IPR013783">
    <property type="entry name" value="Ig-like_fold"/>
</dbReference>
<dbReference type="InterPro" id="IPR029676">
    <property type="entry name" value="CFAP221"/>
</dbReference>
<feature type="compositionally biased region" description="Basic and acidic residues" evidence="1">
    <location>
        <begin position="1"/>
        <end position="25"/>
    </location>
</feature>
<accession>K3X0T1</accession>
<dbReference type="AlphaFoldDB" id="K3X0T1"/>
<feature type="region of interest" description="Disordered" evidence="1">
    <location>
        <begin position="860"/>
        <end position="880"/>
    </location>
</feature>
<dbReference type="STRING" id="431595.K3X0T1"/>
<feature type="compositionally biased region" description="Polar residues" evidence="1">
    <location>
        <begin position="280"/>
        <end position="292"/>
    </location>
</feature>
<feature type="region of interest" description="Disordered" evidence="1">
    <location>
        <begin position="595"/>
        <end position="617"/>
    </location>
</feature>
<proteinExistence type="predicted"/>
<sequence>MERSDAKPERPASRCEPGSKHEGLRKSSPPARTCVTRSPRRKLQKAGDLPLLYAQPASLHFGGFTLNQKYTQRIFVHNNSAKPVRLQYTMPSKSFFRAAFAQERKSFVPVGLCEELVVTFAPTAFQYHYDCIHVRCEEVAYASNTDTVLLDSCLIPLHAYPVVNDVNFPSRMDFGVVPLGKIGKKQVDLSCSVPIEFEFELELAKAHPSFTIFPLRGVIPANGVAQIELEFHPLIYATASAEIVLHVSQMGFAPMTCVLAGSSTSDISMLTTAAELYQSEASPLSKSPNRGRQSNSSLTKSLQTKSTTPSERTKSRKRSSTKDTESEEMFSPELDKFENLEVPADLSSMTSVNFILTQQPGKLKPKDLKKAVEANRAMKKQQKEEQAKLVASSHSSDPLSDAGSSTPSSSPAALTFHVLVREEEQFLQRTEVGRQTKELFFIQELSDIEQMEKELEFQNHKIHLGQELLTLDQIALVQQLREMNTLELERRQRDKLRNQFVTKAFNMHSPSTPGDPHPPRAMLPAHFVSAYRPDFKTHKNDLWPRRKRVVQKLVRGISTCIIRARAQKRLGKIKQWLGSASTRAQVQEKVALDWQQHGSGGNGNQGSRAHSSTPSLSTTAVQGEGYFVEGFPLVEEKSYTPPRDFIVQPAEWELKFDTLMFFPLRERDEALLSGHEPLELPPLPTYVPLENDRTLRCGAEDECWGPRQLMPLGAINDNAYYPPQMDTRTPSLLEQLPADIFLRPTASVRPLVRVQRPRETEPAYVLRPQRVFRTPPTHFGAQLEDQVGMRSLVALKDSRLVLHKVFLPPTERPRAQPLLHWADSSDDAEKEDPELYKDVWWISNRRRSCIPALVGSAGDVPCLSDSESDDDDNEHTKRSRCPTWRDAETLFEEDTEVAASSEGSITSGYEPGELLGVPQGVADFPRYHHMVRLERSYNTHREELLQLLPNRLKEVADRIEHPDFVFVVEGHGPERPLHQRAPFRV</sequence>
<dbReference type="eggNOG" id="ENOG502QT0T">
    <property type="taxonomic scope" value="Eukaryota"/>
</dbReference>
<dbReference type="GO" id="GO:0097729">
    <property type="term" value="C:9+2 motile cilium"/>
    <property type="evidence" value="ECO:0007669"/>
    <property type="project" value="TreeGrafter"/>
</dbReference>
<reference evidence="3" key="2">
    <citation type="submission" date="2010-04" db="EMBL/GenBank/DDBJ databases">
        <authorList>
            <person name="Buell R."/>
            <person name="Hamilton J."/>
            <person name="Hostetler J."/>
        </authorList>
    </citation>
    <scope>NUCLEOTIDE SEQUENCE [LARGE SCALE GENOMIC DNA]</scope>
    <source>
        <strain evidence="3">DAOM:BR144</strain>
    </source>
</reference>
<dbReference type="EnsemblProtists" id="PYU1_T010830">
    <property type="protein sequence ID" value="PYU1_T010830"/>
    <property type="gene ID" value="PYU1_G010807"/>
</dbReference>
<feature type="region of interest" description="Disordered" evidence="1">
    <location>
        <begin position="280"/>
        <end position="336"/>
    </location>
</feature>
<dbReference type="Proteomes" id="UP000019132">
    <property type="component" value="Unassembled WGS sequence"/>
</dbReference>
<dbReference type="VEuPathDB" id="FungiDB:PYU1_G010807"/>
<dbReference type="EMBL" id="GL376592">
    <property type="status" value="NOT_ANNOTATED_CDS"/>
    <property type="molecule type" value="Genomic_DNA"/>
</dbReference>
<organism evidence="2 3">
    <name type="scientific">Globisporangium ultimum (strain ATCC 200006 / CBS 805.95 / DAOM BR144)</name>
    <name type="common">Pythium ultimum</name>
    <dbReference type="NCBI Taxonomy" id="431595"/>
    <lineage>
        <taxon>Eukaryota</taxon>
        <taxon>Sar</taxon>
        <taxon>Stramenopiles</taxon>
        <taxon>Oomycota</taxon>
        <taxon>Peronosporomycetes</taxon>
        <taxon>Pythiales</taxon>
        <taxon>Pythiaceae</taxon>
        <taxon>Globisporangium</taxon>
    </lineage>
</organism>
<feature type="compositionally biased region" description="Low complexity" evidence="1">
    <location>
        <begin position="293"/>
        <end position="310"/>
    </location>
</feature>
<dbReference type="PANTHER" id="PTHR46500">
    <property type="entry name" value="CILIA- AND FLAGELLA-ASSOCIATED PROTEIN 221"/>
    <property type="match status" value="1"/>
</dbReference>
<evidence type="ECO:0000313" key="2">
    <source>
        <dbReference type="EnsemblProtists" id="PYU1_T010830"/>
    </source>
</evidence>
<name>K3X0T1_GLOUD</name>
<reference evidence="3" key="1">
    <citation type="journal article" date="2010" name="Genome Biol.">
        <title>Genome sequence of the necrotrophic plant pathogen Pythium ultimum reveals original pathogenicity mechanisms and effector repertoire.</title>
        <authorList>
            <person name="Levesque C.A."/>
            <person name="Brouwer H."/>
            <person name="Cano L."/>
            <person name="Hamilton J.P."/>
            <person name="Holt C."/>
            <person name="Huitema E."/>
            <person name="Raffaele S."/>
            <person name="Robideau G.P."/>
            <person name="Thines M."/>
            <person name="Win J."/>
            <person name="Zerillo M.M."/>
            <person name="Beakes G.W."/>
            <person name="Boore J.L."/>
            <person name="Busam D."/>
            <person name="Dumas B."/>
            <person name="Ferriera S."/>
            <person name="Fuerstenberg S.I."/>
            <person name="Gachon C.M."/>
            <person name="Gaulin E."/>
            <person name="Govers F."/>
            <person name="Grenville-Briggs L."/>
            <person name="Horner N."/>
            <person name="Hostetler J."/>
            <person name="Jiang R.H."/>
            <person name="Johnson J."/>
            <person name="Krajaejun T."/>
            <person name="Lin H."/>
            <person name="Meijer H.J."/>
            <person name="Moore B."/>
            <person name="Morris P."/>
            <person name="Phuntmart V."/>
            <person name="Puiu D."/>
            <person name="Shetty J."/>
            <person name="Stajich J.E."/>
            <person name="Tripathy S."/>
            <person name="Wawra S."/>
            <person name="van West P."/>
            <person name="Whitty B.R."/>
            <person name="Coutinho P.M."/>
            <person name="Henrissat B."/>
            <person name="Martin F."/>
            <person name="Thomas P.D."/>
            <person name="Tyler B.M."/>
            <person name="De Vries R.P."/>
            <person name="Kamoun S."/>
            <person name="Yandell M."/>
            <person name="Tisserat N."/>
            <person name="Buell C.R."/>
        </authorList>
    </citation>
    <scope>NUCLEOTIDE SEQUENCE</scope>
    <source>
        <strain evidence="3">DAOM:BR144</strain>
    </source>
</reference>
<keyword evidence="3" id="KW-1185">Reference proteome</keyword>
<dbReference type="InParanoid" id="K3X0T1"/>
<reference evidence="2" key="3">
    <citation type="submission" date="2015-02" db="UniProtKB">
        <authorList>
            <consortium name="EnsemblProtists"/>
        </authorList>
    </citation>
    <scope>IDENTIFICATION</scope>
    <source>
        <strain evidence="2">DAOM BR144</strain>
    </source>
</reference>
<dbReference type="OMA" id="PAGFQYY"/>
<feature type="compositionally biased region" description="Low complexity" evidence="1">
    <location>
        <begin position="398"/>
        <end position="411"/>
    </location>
</feature>
<feature type="compositionally biased region" description="Polar residues" evidence="1">
    <location>
        <begin position="608"/>
        <end position="617"/>
    </location>
</feature>
<evidence type="ECO:0008006" key="4">
    <source>
        <dbReference type="Google" id="ProtNLM"/>
    </source>
</evidence>
<dbReference type="GO" id="GO:0044458">
    <property type="term" value="P:motile cilium assembly"/>
    <property type="evidence" value="ECO:0007669"/>
    <property type="project" value="TreeGrafter"/>
</dbReference>
<feature type="region of interest" description="Disordered" evidence="1">
    <location>
        <begin position="376"/>
        <end position="411"/>
    </location>
</feature>
<evidence type="ECO:0000256" key="1">
    <source>
        <dbReference type="SAM" id="MobiDB-lite"/>
    </source>
</evidence>
<feature type="region of interest" description="Disordered" evidence="1">
    <location>
        <begin position="1"/>
        <end position="42"/>
    </location>
</feature>
<dbReference type="GO" id="GO:0003341">
    <property type="term" value="P:cilium movement"/>
    <property type="evidence" value="ECO:0007669"/>
    <property type="project" value="InterPro"/>
</dbReference>
<dbReference type="PANTHER" id="PTHR46500:SF1">
    <property type="entry name" value="CILIA- AND FLAGELLA-ASSOCIATED PROTEIN 221"/>
    <property type="match status" value="1"/>
</dbReference>
<evidence type="ECO:0000313" key="3">
    <source>
        <dbReference type="Proteomes" id="UP000019132"/>
    </source>
</evidence>
<protein>
    <recommendedName>
        <fullName evidence="4">Abnormal spindle-like microcephaly-associated protein ASH domain-containing protein</fullName>
    </recommendedName>
</protein>
<dbReference type="Gene3D" id="2.60.40.10">
    <property type="entry name" value="Immunoglobulins"/>
    <property type="match status" value="2"/>
</dbReference>
<dbReference type="HOGENOM" id="CLU_015071_0_0_1"/>